<dbReference type="InterPro" id="IPR022160">
    <property type="entry name" value="Phage_1-C74_Orf1"/>
</dbReference>
<organism evidence="1 2">
    <name type="scientific">Spiroplasma phoeniceum P40</name>
    <dbReference type="NCBI Taxonomy" id="1276259"/>
    <lineage>
        <taxon>Bacteria</taxon>
        <taxon>Bacillati</taxon>
        <taxon>Mycoplasmatota</taxon>
        <taxon>Mollicutes</taxon>
        <taxon>Entomoplasmatales</taxon>
        <taxon>Spiroplasmataceae</taxon>
        <taxon>Spiroplasma</taxon>
    </lineage>
</organism>
<dbReference type="KEGG" id="sphh:SDAV_001019"/>
<accession>A0A345DP61</accession>
<dbReference type="EMBL" id="CP031088">
    <property type="protein sequence ID" value="AXF95999.1"/>
    <property type="molecule type" value="Genomic_DNA"/>
</dbReference>
<dbReference type="AlphaFoldDB" id="A0A345DP61"/>
<protein>
    <submittedName>
        <fullName evidence="1">Spiroplasma plectrovirus-related protein</fullName>
    </submittedName>
</protein>
<sequence length="83" mass="9777">MKKQTKLYKQRLQYLVNVIHQCLPTKPGVKQVNELASGVGKVFETVYSFFSQIFEVWKFNPALYSTITNIFLLIIFMKFVRLI</sequence>
<proteinExistence type="predicted"/>
<gene>
    <name evidence="1" type="ORF">SDAV_001019</name>
</gene>
<evidence type="ECO:0000313" key="1">
    <source>
        <dbReference type="EMBL" id="AXF95999.1"/>
    </source>
</evidence>
<dbReference type="Pfam" id="PF12461">
    <property type="entry name" value="DUF3688"/>
    <property type="match status" value="1"/>
</dbReference>
<evidence type="ECO:0000313" key="2">
    <source>
        <dbReference type="Proteomes" id="UP000253689"/>
    </source>
</evidence>
<keyword evidence="2" id="KW-1185">Reference proteome</keyword>
<reference evidence="2" key="1">
    <citation type="submission" date="2018-07" db="EMBL/GenBank/DDBJ databases">
        <title>Complete Genome Sequence of Spiroplasma phoeniceum.</title>
        <authorList>
            <person name="Davis R.E."/>
            <person name="Shao J.Y."/>
            <person name="Zhao Y."/>
            <person name="Silver A."/>
            <person name="Stump z."/>
            <person name="Gasparich G."/>
        </authorList>
    </citation>
    <scope>NUCLEOTIDE SEQUENCE [LARGE SCALE GENOMIC DNA]</scope>
    <source>
        <strain evidence="2">P40</strain>
    </source>
</reference>
<name>A0A345DP61_9MOLU</name>
<dbReference type="Proteomes" id="UP000253689">
    <property type="component" value="Chromosome"/>
</dbReference>